<gene>
    <name evidence="1" type="ORF">RDI58_010654</name>
</gene>
<dbReference type="AlphaFoldDB" id="A0AAN8TV66"/>
<protein>
    <submittedName>
        <fullName evidence="1">Uncharacterized protein</fullName>
    </submittedName>
</protein>
<organism evidence="1 2">
    <name type="scientific">Solanum bulbocastanum</name>
    <name type="common">Wild potato</name>
    <dbReference type="NCBI Taxonomy" id="147425"/>
    <lineage>
        <taxon>Eukaryota</taxon>
        <taxon>Viridiplantae</taxon>
        <taxon>Streptophyta</taxon>
        <taxon>Embryophyta</taxon>
        <taxon>Tracheophyta</taxon>
        <taxon>Spermatophyta</taxon>
        <taxon>Magnoliopsida</taxon>
        <taxon>eudicotyledons</taxon>
        <taxon>Gunneridae</taxon>
        <taxon>Pentapetalae</taxon>
        <taxon>asterids</taxon>
        <taxon>lamiids</taxon>
        <taxon>Solanales</taxon>
        <taxon>Solanaceae</taxon>
        <taxon>Solanoideae</taxon>
        <taxon>Solaneae</taxon>
        <taxon>Solanum</taxon>
    </lineage>
</organism>
<sequence length="99" mass="11085">MNLLFDFQLLGPVVVSILQEAMSGCPSVVNEITPTLFLKDAAYGATAYIYYELSNYLSFKNSYVLFMLGKFLNQKALTLQTCSGMFYRLTILAMASVTR</sequence>
<accession>A0AAN8TV66</accession>
<dbReference type="Proteomes" id="UP001371456">
    <property type="component" value="Unassembled WGS sequence"/>
</dbReference>
<evidence type="ECO:0000313" key="1">
    <source>
        <dbReference type="EMBL" id="KAK6791573.1"/>
    </source>
</evidence>
<comment type="caution">
    <text evidence="1">The sequence shown here is derived from an EMBL/GenBank/DDBJ whole genome shotgun (WGS) entry which is preliminary data.</text>
</comment>
<reference evidence="1 2" key="1">
    <citation type="submission" date="2024-02" db="EMBL/GenBank/DDBJ databases">
        <title>de novo genome assembly of Solanum bulbocastanum strain 11H21.</title>
        <authorList>
            <person name="Hosaka A.J."/>
        </authorList>
    </citation>
    <scope>NUCLEOTIDE SEQUENCE [LARGE SCALE GENOMIC DNA]</scope>
    <source>
        <tissue evidence="1">Young leaves</tissue>
    </source>
</reference>
<dbReference type="EMBL" id="JBANQN010000004">
    <property type="protein sequence ID" value="KAK6791573.1"/>
    <property type="molecule type" value="Genomic_DNA"/>
</dbReference>
<keyword evidence="2" id="KW-1185">Reference proteome</keyword>
<proteinExistence type="predicted"/>
<name>A0AAN8TV66_SOLBU</name>
<evidence type="ECO:0000313" key="2">
    <source>
        <dbReference type="Proteomes" id="UP001371456"/>
    </source>
</evidence>